<accession>A0A9W4UQD5</accession>
<keyword evidence="7" id="KW-1185">Reference proteome</keyword>
<dbReference type="GO" id="GO:0000981">
    <property type="term" value="F:DNA-binding transcription factor activity, RNA polymerase II-specific"/>
    <property type="evidence" value="ECO:0007669"/>
    <property type="project" value="InterPro"/>
</dbReference>
<dbReference type="Pfam" id="PF00172">
    <property type="entry name" value="Zn_clus"/>
    <property type="match status" value="1"/>
</dbReference>
<gene>
    <name evidence="6" type="ORF">PDIGIT_LOCUS13375</name>
</gene>
<evidence type="ECO:0000256" key="3">
    <source>
        <dbReference type="ARBA" id="ARBA00023163"/>
    </source>
</evidence>
<dbReference type="OrthoDB" id="5355161at2759"/>
<dbReference type="PANTHER" id="PTHR31069">
    <property type="entry name" value="OLEATE-ACTIVATED TRANSCRIPTION FACTOR 1-RELATED"/>
    <property type="match status" value="1"/>
</dbReference>
<evidence type="ECO:0000256" key="4">
    <source>
        <dbReference type="ARBA" id="ARBA00023242"/>
    </source>
</evidence>
<dbReference type="Gene3D" id="4.10.240.10">
    <property type="entry name" value="Zn(2)-C6 fungal-type DNA-binding domain"/>
    <property type="match status" value="1"/>
</dbReference>
<evidence type="ECO:0000313" key="6">
    <source>
        <dbReference type="EMBL" id="CAI6340200.1"/>
    </source>
</evidence>
<organism evidence="6 7">
    <name type="scientific">Periconia digitata</name>
    <dbReference type="NCBI Taxonomy" id="1303443"/>
    <lineage>
        <taxon>Eukaryota</taxon>
        <taxon>Fungi</taxon>
        <taxon>Dikarya</taxon>
        <taxon>Ascomycota</taxon>
        <taxon>Pezizomycotina</taxon>
        <taxon>Dothideomycetes</taxon>
        <taxon>Pleosporomycetidae</taxon>
        <taxon>Pleosporales</taxon>
        <taxon>Massarineae</taxon>
        <taxon>Periconiaceae</taxon>
        <taxon>Periconia</taxon>
    </lineage>
</organism>
<protein>
    <recommendedName>
        <fullName evidence="5">Zn(2)-C6 fungal-type domain-containing protein</fullName>
    </recommendedName>
</protein>
<keyword evidence="3" id="KW-0804">Transcription</keyword>
<dbReference type="InterPro" id="IPR050675">
    <property type="entry name" value="OAF3"/>
</dbReference>
<dbReference type="Proteomes" id="UP001152607">
    <property type="component" value="Unassembled WGS sequence"/>
</dbReference>
<dbReference type="EMBL" id="CAOQHR010000010">
    <property type="protein sequence ID" value="CAI6340200.1"/>
    <property type="molecule type" value="Genomic_DNA"/>
</dbReference>
<evidence type="ECO:0000259" key="5">
    <source>
        <dbReference type="PROSITE" id="PS50048"/>
    </source>
</evidence>
<dbReference type="SMART" id="SM00066">
    <property type="entry name" value="GAL4"/>
    <property type="match status" value="1"/>
</dbReference>
<dbReference type="CDD" id="cd00067">
    <property type="entry name" value="GAL4"/>
    <property type="match status" value="1"/>
</dbReference>
<reference evidence="6" key="1">
    <citation type="submission" date="2023-01" db="EMBL/GenBank/DDBJ databases">
        <authorList>
            <person name="Van Ghelder C."/>
            <person name="Rancurel C."/>
        </authorList>
    </citation>
    <scope>NUCLEOTIDE SEQUENCE</scope>
    <source>
        <strain evidence="6">CNCM I-4278</strain>
    </source>
</reference>
<evidence type="ECO:0000313" key="7">
    <source>
        <dbReference type="Proteomes" id="UP001152607"/>
    </source>
</evidence>
<feature type="domain" description="Zn(2)-C6 fungal-type" evidence="5">
    <location>
        <begin position="17"/>
        <end position="47"/>
    </location>
</feature>
<dbReference type="PROSITE" id="PS50048">
    <property type="entry name" value="ZN2_CY6_FUNGAL_2"/>
    <property type="match status" value="1"/>
</dbReference>
<dbReference type="InterPro" id="IPR001138">
    <property type="entry name" value="Zn2Cys6_DnaBD"/>
</dbReference>
<dbReference type="InterPro" id="IPR036864">
    <property type="entry name" value="Zn2-C6_fun-type_DNA-bd_sf"/>
</dbReference>
<comment type="caution">
    <text evidence="6">The sequence shown here is derived from an EMBL/GenBank/DDBJ whole genome shotgun (WGS) entry which is preliminary data.</text>
</comment>
<dbReference type="SUPFAM" id="SSF57701">
    <property type="entry name" value="Zn2/Cys6 DNA-binding domain"/>
    <property type="match status" value="1"/>
</dbReference>
<evidence type="ECO:0000256" key="1">
    <source>
        <dbReference type="ARBA" id="ARBA00023015"/>
    </source>
</evidence>
<dbReference type="GO" id="GO:0008270">
    <property type="term" value="F:zinc ion binding"/>
    <property type="evidence" value="ECO:0007669"/>
    <property type="project" value="InterPro"/>
</dbReference>
<keyword evidence="4" id="KW-0539">Nucleus</keyword>
<keyword evidence="1" id="KW-0805">Transcription regulation</keyword>
<dbReference type="AlphaFoldDB" id="A0A9W4UQD5"/>
<dbReference type="PANTHER" id="PTHR31069:SF32">
    <property type="entry name" value="ARGININE METABOLISM REGULATION PROTEIN II"/>
    <property type="match status" value="1"/>
</dbReference>
<sequence>MPAERTRAPNSQGRQKSCSECAKGKRKCDLRQPSCGRCARLQLLCTWPPSHYAAPAYVSSAPTPASPVNDANTVETMQEMETPSWPSLDTFEIPSTLDTTFLDLGLNLPPSCYDFESSNDSGSTVALPQYGTYNPHQKSPSLLAFSPMAESRIGYSMKQWEKVPTMMVRENCTFWSHAKLYEDRMPKSMADAYATCALSMSRNKSNARFIARHIAGKACELTDEAPPIQPLEVLARAHALLLYMILLLCSGDIRCFAQVQTLLPHLETSATSIFTNMPPNPSEEDSPTPSPLPIYPTTTARAFWTSFIFRESARRTLLVICHAIACCRVMAGDITSCSHELAVGNRVTISAKLWNAASPLEFAERWNEKQHFLVRDLDFAHVLRDAAVEDLDVFGKMILVGSLGSEDMVAWFRMKGGEL</sequence>
<proteinExistence type="predicted"/>
<name>A0A9W4UQD5_9PLEO</name>
<dbReference type="PROSITE" id="PS00463">
    <property type="entry name" value="ZN2_CY6_FUNGAL_1"/>
    <property type="match status" value="1"/>
</dbReference>
<evidence type="ECO:0000256" key="2">
    <source>
        <dbReference type="ARBA" id="ARBA00023125"/>
    </source>
</evidence>
<dbReference type="GO" id="GO:0003677">
    <property type="term" value="F:DNA binding"/>
    <property type="evidence" value="ECO:0007669"/>
    <property type="project" value="UniProtKB-KW"/>
</dbReference>
<keyword evidence="2" id="KW-0238">DNA-binding</keyword>